<dbReference type="Proteomes" id="UP000006757">
    <property type="component" value="Unassembled WGS sequence"/>
</dbReference>
<gene>
    <name evidence="1" type="ORF">A1Q2_02946</name>
</gene>
<dbReference type="HOGENOM" id="CLU_2185774_0_0_1"/>
<organism evidence="1 2">
    <name type="scientific">Trichosporon asahii var. asahii (strain CBS 8904)</name>
    <name type="common">Yeast</name>
    <dbReference type="NCBI Taxonomy" id="1220162"/>
    <lineage>
        <taxon>Eukaryota</taxon>
        <taxon>Fungi</taxon>
        <taxon>Dikarya</taxon>
        <taxon>Basidiomycota</taxon>
        <taxon>Agaricomycotina</taxon>
        <taxon>Tremellomycetes</taxon>
        <taxon>Trichosporonales</taxon>
        <taxon>Trichosporonaceae</taxon>
        <taxon>Trichosporon</taxon>
    </lineage>
</organism>
<protein>
    <submittedName>
        <fullName evidence="1">Uncharacterized protein</fullName>
    </submittedName>
</protein>
<evidence type="ECO:0000313" key="1">
    <source>
        <dbReference type="EMBL" id="EKD02716.1"/>
    </source>
</evidence>
<keyword evidence="2" id="KW-1185">Reference proteome</keyword>
<name>K1VQ37_TRIAC</name>
<proteinExistence type="predicted"/>
<dbReference type="InParanoid" id="K1VQ37"/>
<accession>K1VQ37</accession>
<reference evidence="1 2" key="1">
    <citation type="journal article" date="2012" name="Eukaryot. Cell">
        <title>Genome sequence of the Trichosporon asahii environmental strain CBS 8904.</title>
        <authorList>
            <person name="Yang R.Y."/>
            <person name="Li H.T."/>
            <person name="Zhu H."/>
            <person name="Zhou G.P."/>
            <person name="Wang M."/>
            <person name="Wang L."/>
        </authorList>
    </citation>
    <scope>NUCLEOTIDE SEQUENCE [LARGE SCALE GENOMIC DNA]</scope>
    <source>
        <strain evidence="1 2">CBS 8904</strain>
    </source>
</reference>
<dbReference type="EMBL" id="AMBO01000277">
    <property type="protein sequence ID" value="EKD02716.1"/>
    <property type="molecule type" value="Genomic_DNA"/>
</dbReference>
<comment type="caution">
    <text evidence="1">The sequence shown here is derived from an EMBL/GenBank/DDBJ whole genome shotgun (WGS) entry which is preliminary data.</text>
</comment>
<evidence type="ECO:0000313" key="2">
    <source>
        <dbReference type="Proteomes" id="UP000006757"/>
    </source>
</evidence>
<dbReference type="AlphaFoldDB" id="K1VQ37"/>
<sequence>MPPYPPVAPRAGLMAGAALRAFVGPRSALEISPASGSLSAITCRRVHHMQERHHMHRAHHMPVDSTVERSIVLVRGEPHMSIWHDPRSEMFANHRKIGQSVAMDGALAT</sequence>